<evidence type="ECO:0000259" key="8">
    <source>
        <dbReference type="Pfam" id="PF02687"/>
    </source>
</evidence>
<dbReference type="InterPro" id="IPR051447">
    <property type="entry name" value="Lipoprotein-release_system"/>
</dbReference>
<keyword evidence="11" id="KW-1185">Reference proteome</keyword>
<comment type="caution">
    <text evidence="10">The sequence shown here is derived from an EMBL/GenBank/DDBJ whole genome shotgun (WGS) entry which is preliminary data.</text>
</comment>
<protein>
    <submittedName>
        <fullName evidence="10">FtsX-like permease family protein</fullName>
    </submittedName>
</protein>
<evidence type="ECO:0000256" key="1">
    <source>
        <dbReference type="ARBA" id="ARBA00004651"/>
    </source>
</evidence>
<feature type="transmembrane region" description="Helical" evidence="7">
    <location>
        <begin position="386"/>
        <end position="407"/>
    </location>
</feature>
<sequence>MSSLSALAARNVARNRRRSLVTLAAVLLGVTAVLVLRGFIDGFVRLMVDDIVQGKTGALQIHTTGYMDSSDALLLEPSIPYDEALLARIRAVPGVTGVTGRIQFSGLVSNGVSQTMFVGRGLDLATEKQAVPRAGFDVLPGGRALAGGDHAHAILGNELAQSFHAVTPAEKAKAAGAEALVDRVTLASSSPKGRANSLDVSVEGLSVSSLPFENKRVVTVPLKLAQELLGLEGRVTELAVAVDELRNLERIAADLRGTLGPQYEVHTWQDLQPFVRDVISRQRFVMGLISLILFVIIITGIINTMLMSVFERVREIGTMLAVGMRRKQVLAMFLVEATLLGVLGGVGGVLLGSAIVRGIAARGIPMSMVVNSGSQSVLRPELNPSFVGLTLVVAVVGALVAAAWPAWRASRLEPVEALRSV</sequence>
<reference evidence="10 11" key="1">
    <citation type="submission" date="2022-11" db="EMBL/GenBank/DDBJ databases">
        <title>Minimal conservation of predation-associated metabolite biosynthetic gene clusters underscores biosynthetic potential of Myxococcota including descriptions for ten novel species: Archangium lansinium sp. nov., Myxococcus landrumus sp. nov., Nannocystis bai.</title>
        <authorList>
            <person name="Ahearne A."/>
            <person name="Stevens C."/>
            <person name="Phillips K."/>
        </authorList>
    </citation>
    <scope>NUCLEOTIDE SEQUENCE [LARGE SCALE GENOMIC DNA]</scope>
    <source>
        <strain evidence="10 11">MIWBW</strain>
    </source>
</reference>
<evidence type="ECO:0000256" key="6">
    <source>
        <dbReference type="ARBA" id="ARBA00023136"/>
    </source>
</evidence>
<evidence type="ECO:0000256" key="4">
    <source>
        <dbReference type="ARBA" id="ARBA00022692"/>
    </source>
</evidence>
<gene>
    <name evidence="10" type="ORF">OV287_09770</name>
</gene>
<keyword evidence="4 7" id="KW-0812">Transmembrane</keyword>
<feature type="transmembrane region" description="Helical" evidence="7">
    <location>
        <begin position="284"/>
        <end position="310"/>
    </location>
</feature>
<evidence type="ECO:0000256" key="7">
    <source>
        <dbReference type="SAM" id="Phobius"/>
    </source>
</evidence>
<organism evidence="10 11">
    <name type="scientific">Archangium lansingense</name>
    <dbReference type="NCBI Taxonomy" id="2995310"/>
    <lineage>
        <taxon>Bacteria</taxon>
        <taxon>Pseudomonadati</taxon>
        <taxon>Myxococcota</taxon>
        <taxon>Myxococcia</taxon>
        <taxon>Myxococcales</taxon>
        <taxon>Cystobacterineae</taxon>
        <taxon>Archangiaceae</taxon>
        <taxon>Archangium</taxon>
    </lineage>
</organism>
<evidence type="ECO:0000256" key="2">
    <source>
        <dbReference type="ARBA" id="ARBA00005236"/>
    </source>
</evidence>
<keyword evidence="6 7" id="KW-0472">Membrane</keyword>
<evidence type="ECO:0000256" key="3">
    <source>
        <dbReference type="ARBA" id="ARBA00022475"/>
    </source>
</evidence>
<dbReference type="EMBL" id="JAPNKA010000001">
    <property type="protein sequence ID" value="MCY1074775.1"/>
    <property type="molecule type" value="Genomic_DNA"/>
</dbReference>
<evidence type="ECO:0000313" key="11">
    <source>
        <dbReference type="Proteomes" id="UP001207654"/>
    </source>
</evidence>
<proteinExistence type="inferred from homology"/>
<feature type="transmembrane region" description="Helical" evidence="7">
    <location>
        <begin position="330"/>
        <end position="356"/>
    </location>
</feature>
<evidence type="ECO:0000313" key="10">
    <source>
        <dbReference type="EMBL" id="MCY1074775.1"/>
    </source>
</evidence>
<dbReference type="Proteomes" id="UP001207654">
    <property type="component" value="Unassembled WGS sequence"/>
</dbReference>
<feature type="domain" description="MacB-like periplasmic core" evidence="9">
    <location>
        <begin position="19"/>
        <end position="256"/>
    </location>
</feature>
<dbReference type="InterPro" id="IPR003838">
    <property type="entry name" value="ABC3_permease_C"/>
</dbReference>
<accession>A0ABT3ZZE3</accession>
<comment type="similarity">
    <text evidence="2">Belongs to the ABC-4 integral membrane protein family. LolC/E subfamily.</text>
</comment>
<dbReference type="InterPro" id="IPR025857">
    <property type="entry name" value="MacB_PCD"/>
</dbReference>
<keyword evidence="3" id="KW-1003">Cell membrane</keyword>
<dbReference type="PANTHER" id="PTHR30489:SF0">
    <property type="entry name" value="LIPOPROTEIN-RELEASING SYSTEM TRANSMEMBRANE PROTEIN LOLE"/>
    <property type="match status" value="1"/>
</dbReference>
<comment type="subcellular location">
    <subcellularLocation>
        <location evidence="1">Cell membrane</location>
        <topology evidence="1">Multi-pass membrane protein</topology>
    </subcellularLocation>
</comment>
<dbReference type="Pfam" id="PF02687">
    <property type="entry name" value="FtsX"/>
    <property type="match status" value="1"/>
</dbReference>
<dbReference type="Pfam" id="PF12704">
    <property type="entry name" value="MacB_PCD"/>
    <property type="match status" value="1"/>
</dbReference>
<feature type="transmembrane region" description="Helical" evidence="7">
    <location>
        <begin position="20"/>
        <end position="40"/>
    </location>
</feature>
<keyword evidence="5 7" id="KW-1133">Transmembrane helix</keyword>
<dbReference type="PANTHER" id="PTHR30489">
    <property type="entry name" value="LIPOPROTEIN-RELEASING SYSTEM TRANSMEMBRANE PROTEIN LOLE"/>
    <property type="match status" value="1"/>
</dbReference>
<evidence type="ECO:0000256" key="5">
    <source>
        <dbReference type="ARBA" id="ARBA00022989"/>
    </source>
</evidence>
<evidence type="ECO:0000259" key="9">
    <source>
        <dbReference type="Pfam" id="PF12704"/>
    </source>
</evidence>
<name>A0ABT3ZZE3_9BACT</name>
<dbReference type="RefSeq" id="WP_267533732.1">
    <property type="nucleotide sequence ID" value="NZ_JAPNKA010000001.1"/>
</dbReference>
<feature type="domain" description="ABC3 transporter permease C-terminal" evidence="8">
    <location>
        <begin position="288"/>
        <end position="414"/>
    </location>
</feature>